<comment type="caution">
    <text evidence="2">The sequence shown here is derived from an EMBL/GenBank/DDBJ whole genome shotgun (WGS) entry which is preliminary data.</text>
</comment>
<dbReference type="AlphaFoldDB" id="A0A5J4UGU3"/>
<dbReference type="EMBL" id="SNRW01016190">
    <property type="protein sequence ID" value="KAA6369617.1"/>
    <property type="molecule type" value="Genomic_DNA"/>
</dbReference>
<protein>
    <submittedName>
        <fullName evidence="2">Uncharacterized protein</fullName>
    </submittedName>
</protein>
<name>A0A5J4UGU3_9EUKA</name>
<dbReference type="Proteomes" id="UP000324800">
    <property type="component" value="Unassembled WGS sequence"/>
</dbReference>
<feature type="region of interest" description="Disordered" evidence="1">
    <location>
        <begin position="128"/>
        <end position="177"/>
    </location>
</feature>
<evidence type="ECO:0000313" key="3">
    <source>
        <dbReference type="Proteomes" id="UP000324800"/>
    </source>
</evidence>
<evidence type="ECO:0000313" key="2">
    <source>
        <dbReference type="EMBL" id="KAA6369617.1"/>
    </source>
</evidence>
<feature type="compositionally biased region" description="Low complexity" evidence="1">
    <location>
        <begin position="275"/>
        <end position="295"/>
    </location>
</feature>
<feature type="region of interest" description="Disordered" evidence="1">
    <location>
        <begin position="264"/>
        <end position="300"/>
    </location>
</feature>
<organism evidence="2 3">
    <name type="scientific">Streblomastix strix</name>
    <dbReference type="NCBI Taxonomy" id="222440"/>
    <lineage>
        <taxon>Eukaryota</taxon>
        <taxon>Metamonada</taxon>
        <taxon>Preaxostyla</taxon>
        <taxon>Oxymonadida</taxon>
        <taxon>Streblomastigidae</taxon>
        <taxon>Streblomastix</taxon>
    </lineage>
</organism>
<proteinExistence type="predicted"/>
<feature type="compositionally biased region" description="Acidic residues" evidence="1">
    <location>
        <begin position="264"/>
        <end position="274"/>
    </location>
</feature>
<accession>A0A5J4UGU3</accession>
<feature type="compositionally biased region" description="Basic residues" evidence="1">
    <location>
        <begin position="128"/>
        <end position="139"/>
    </location>
</feature>
<reference evidence="2 3" key="1">
    <citation type="submission" date="2019-03" db="EMBL/GenBank/DDBJ databases">
        <title>Single cell metagenomics reveals metabolic interactions within the superorganism composed of flagellate Streblomastix strix and complex community of Bacteroidetes bacteria on its surface.</title>
        <authorList>
            <person name="Treitli S.C."/>
            <person name="Kolisko M."/>
            <person name="Husnik F."/>
            <person name="Keeling P."/>
            <person name="Hampl V."/>
        </authorList>
    </citation>
    <scope>NUCLEOTIDE SEQUENCE [LARGE SCALE GENOMIC DNA]</scope>
    <source>
        <strain evidence="2">ST1C</strain>
    </source>
</reference>
<gene>
    <name evidence="2" type="ORF">EZS28_034856</name>
</gene>
<sequence length="423" mass="48719">MDLSAEQDAQRLHNQMLLQQNRALNEQRIHIQQRAQNKAQKFLINGMIMNLEARNKSFDNPSYHSFGNFQPNFNPNQYIDNLNQFTSQDQQVNSYNSDEYQIQRDDDHDNNDNIIEEADLIQLQVIGHKGKRKKSRGRGKVQSQAQPLLTSHRPIQESTQSKLKVPGLRRGKTGASNGTINLSAQSSRLKQITGGSDFNFGSSIDIDMEQMIERDLTQTQPTTNDGHIVQTAQSQFGDNIMACCGRTATQGADGLVFQPLIDQEQEQSEDEPEQDQGQLDLNNLPDNPENEGPPGSAADNANFASELHILMQVWRHQQDEQLPETPPQRSQTPVQQQKLCGKLMRYIIAWEAINFKNDSNKQSHNISSKAIKQKCKHLRRFYKKNFRKKQYKRFRKNKLNGRTQLFLFINLQENVERFWMQVI</sequence>
<evidence type="ECO:0000256" key="1">
    <source>
        <dbReference type="SAM" id="MobiDB-lite"/>
    </source>
</evidence>